<evidence type="ECO:0000313" key="2">
    <source>
        <dbReference type="Proteomes" id="UP001190926"/>
    </source>
</evidence>
<dbReference type="PANTHER" id="PTHR31579:SF84">
    <property type="entry name" value="F21O3.6 PROTEIN"/>
    <property type="match status" value="1"/>
</dbReference>
<dbReference type="Pfam" id="PF04720">
    <property type="entry name" value="PDDEXK_6"/>
    <property type="match status" value="1"/>
</dbReference>
<accession>A0AAD4JMY7</accession>
<proteinExistence type="predicted"/>
<gene>
    <name evidence="1" type="ORF">C2S53_008522</name>
</gene>
<dbReference type="NCBIfam" id="TIGR01615">
    <property type="entry name" value="A_thal_3542"/>
    <property type="match status" value="1"/>
</dbReference>
<protein>
    <submittedName>
        <fullName evidence="1">Uncharacterized protein</fullName>
    </submittedName>
</protein>
<organism evidence="1 2">
    <name type="scientific">Perilla frutescens var. hirtella</name>
    <name type="common">Perilla citriodora</name>
    <name type="synonym">Perilla setoyensis</name>
    <dbReference type="NCBI Taxonomy" id="608512"/>
    <lineage>
        <taxon>Eukaryota</taxon>
        <taxon>Viridiplantae</taxon>
        <taxon>Streptophyta</taxon>
        <taxon>Embryophyta</taxon>
        <taxon>Tracheophyta</taxon>
        <taxon>Spermatophyta</taxon>
        <taxon>Magnoliopsida</taxon>
        <taxon>eudicotyledons</taxon>
        <taxon>Gunneridae</taxon>
        <taxon>Pentapetalae</taxon>
        <taxon>asterids</taxon>
        <taxon>lamiids</taxon>
        <taxon>Lamiales</taxon>
        <taxon>Lamiaceae</taxon>
        <taxon>Nepetoideae</taxon>
        <taxon>Elsholtzieae</taxon>
        <taxon>Perilla</taxon>
    </lineage>
</organism>
<dbReference type="Proteomes" id="UP001190926">
    <property type="component" value="Unassembled WGS sequence"/>
</dbReference>
<keyword evidence="2" id="KW-1185">Reference proteome</keyword>
<dbReference type="EMBL" id="SDAM02000019">
    <property type="protein sequence ID" value="KAH6836810.1"/>
    <property type="molecule type" value="Genomic_DNA"/>
</dbReference>
<evidence type="ECO:0000313" key="1">
    <source>
        <dbReference type="EMBL" id="KAH6836810.1"/>
    </source>
</evidence>
<sequence length="302" mass="33451">MNTGSTRMKRVTDPLDDNAKARIFGRNKIGSDYVSSGSEHSSQPDDDLTSSSLSELFLGFSVGDASEPPAEGGDSDSDGCHRSMCDSISASVDLIGRIVEDERDAFRKVLRIHVWRAAEIFSCLRSNKQMMRRNAMAYLRNCGYNAAICKAKWESSGGLTAGSYEFIDVVRADSPVRYFVDLDFAAEFEIARPTSLYERLLRKLPRVFVGTGEDLKQILKVVSDAARKSLKSCGLILPPWRKHRFVQNKWLGPYRRTTNVFPESFSSPSAAKHSYGVKCRAVGFDAATNGGRLLLPSAARTR</sequence>
<comment type="caution">
    <text evidence="1">The sequence shown here is derived from an EMBL/GenBank/DDBJ whole genome shotgun (WGS) entry which is preliminary data.</text>
</comment>
<reference evidence="1 2" key="1">
    <citation type="journal article" date="2021" name="Nat. Commun.">
        <title>Incipient diploidization of the medicinal plant Perilla within 10,000 years.</title>
        <authorList>
            <person name="Zhang Y."/>
            <person name="Shen Q."/>
            <person name="Leng L."/>
            <person name="Zhang D."/>
            <person name="Chen S."/>
            <person name="Shi Y."/>
            <person name="Ning Z."/>
            <person name="Chen S."/>
        </authorList>
    </citation>
    <scope>NUCLEOTIDE SEQUENCE [LARGE SCALE GENOMIC DNA]</scope>
    <source>
        <strain evidence="2">cv. PC099</strain>
    </source>
</reference>
<dbReference type="PANTHER" id="PTHR31579">
    <property type="entry name" value="OS03G0796600 PROTEIN"/>
    <property type="match status" value="1"/>
</dbReference>
<name>A0AAD4JMY7_PERFH</name>
<dbReference type="InterPro" id="IPR006502">
    <property type="entry name" value="PDDEXK-like"/>
</dbReference>
<dbReference type="AlphaFoldDB" id="A0AAD4JMY7"/>